<organism evidence="2">
    <name type="scientific">Chromera velia CCMP2878</name>
    <dbReference type="NCBI Taxonomy" id="1169474"/>
    <lineage>
        <taxon>Eukaryota</taxon>
        <taxon>Sar</taxon>
        <taxon>Alveolata</taxon>
        <taxon>Colpodellida</taxon>
        <taxon>Chromeraceae</taxon>
        <taxon>Chromera</taxon>
    </lineage>
</organism>
<dbReference type="AlphaFoldDB" id="A0A0G4HAA0"/>
<feature type="region of interest" description="Disordered" evidence="1">
    <location>
        <begin position="265"/>
        <end position="475"/>
    </location>
</feature>
<proteinExistence type="predicted"/>
<accession>A0A0G4HAA0</accession>
<gene>
    <name evidence="2" type="ORF">Cvel_25620</name>
</gene>
<evidence type="ECO:0000256" key="1">
    <source>
        <dbReference type="SAM" id="MobiDB-lite"/>
    </source>
</evidence>
<dbReference type="EMBL" id="CDMZ01002123">
    <property type="protein sequence ID" value="CEM40877.1"/>
    <property type="molecule type" value="Genomic_DNA"/>
</dbReference>
<protein>
    <submittedName>
        <fullName evidence="2">Uncharacterized protein</fullName>
    </submittedName>
</protein>
<dbReference type="VEuPathDB" id="CryptoDB:Cvel_25620"/>
<feature type="compositionally biased region" description="Acidic residues" evidence="1">
    <location>
        <begin position="434"/>
        <end position="457"/>
    </location>
</feature>
<dbReference type="InterPro" id="IPR011990">
    <property type="entry name" value="TPR-like_helical_dom_sf"/>
</dbReference>
<dbReference type="Gene3D" id="1.25.40.10">
    <property type="entry name" value="Tetratricopeptide repeat domain"/>
    <property type="match status" value="1"/>
</dbReference>
<sequence length="519" mass="58358">MNAYKPAMEKSRSMRMLESPTGRSGRGLKSRGGPSPFDLDVRLDRKRREVQAAIEREDARRLRSIIVQEAHKDLAQLLEKGVTGELAINAAKRLIQLEPHNAAAFAALGFFYERDPNLDDYERRKQAVNAYKEGIERDPKLWSAHCNLAFIYLSEDKEDLAMQHLEAVVNGNEASALALYAELDLTDLLLKNGRAVEAHHMMQKVMEKRVASDPRHSHRALVLLEAGPDEAAVMAAARSAQLRARLAAIDSALESCPVEQRYAKLLGEEEKDEEDKEEKEKTLDDLEEEEGARTPPKRWGVRDPRLQVDGGAPHSAVSLDPSRLRAESRNEREKEKGQTQEGGNLPKFVDYQSADTHVSAGKVPETTKKKKKEKSREQEQEHEKEKGKETRDQAAAESAEQQPAEAQEGSTEAQAKKEKGKGEEGAGKKVMENDKEDEADPEGDEDGDDEEEMDGMEAAEREREREADADMMREELRRLRENSGDLPTFPLYIHTVDLKRIGRVSRALGRKIKLAMKLT</sequence>
<feature type="compositionally biased region" description="Basic and acidic residues" evidence="1">
    <location>
        <begin position="414"/>
        <end position="433"/>
    </location>
</feature>
<feature type="compositionally biased region" description="Basic and acidic residues" evidence="1">
    <location>
        <begin position="322"/>
        <end position="338"/>
    </location>
</feature>
<feature type="region of interest" description="Disordered" evidence="1">
    <location>
        <begin position="1"/>
        <end position="39"/>
    </location>
</feature>
<reference evidence="2" key="1">
    <citation type="submission" date="2014-11" db="EMBL/GenBank/DDBJ databases">
        <authorList>
            <person name="Otto D Thomas"/>
            <person name="Naeem Raeece"/>
        </authorList>
    </citation>
    <scope>NUCLEOTIDE SEQUENCE</scope>
</reference>
<feature type="compositionally biased region" description="Basic and acidic residues" evidence="1">
    <location>
        <begin position="458"/>
        <end position="475"/>
    </location>
</feature>
<feature type="compositionally biased region" description="Basic and acidic residues" evidence="1">
    <location>
        <begin position="374"/>
        <end position="394"/>
    </location>
</feature>
<feature type="compositionally biased region" description="Low complexity" evidence="1">
    <location>
        <begin position="395"/>
        <end position="408"/>
    </location>
</feature>
<dbReference type="SUPFAM" id="SSF48452">
    <property type="entry name" value="TPR-like"/>
    <property type="match status" value="1"/>
</dbReference>
<name>A0A0G4HAA0_9ALVE</name>
<evidence type="ECO:0000313" key="2">
    <source>
        <dbReference type="EMBL" id="CEM40877.1"/>
    </source>
</evidence>